<keyword evidence="2" id="KW-1185">Reference proteome</keyword>
<proteinExistence type="predicted"/>
<dbReference type="Gene3D" id="3.10.20.30">
    <property type="match status" value="1"/>
</dbReference>
<gene>
    <name evidence="1" type="ORF">SAMN04488079_11125</name>
</gene>
<dbReference type="NCBIfam" id="TIGR01683">
    <property type="entry name" value="thiS"/>
    <property type="match status" value="1"/>
</dbReference>
<dbReference type="PANTHER" id="PTHR34472">
    <property type="entry name" value="SULFUR CARRIER PROTEIN THIS"/>
    <property type="match status" value="1"/>
</dbReference>
<dbReference type="CDD" id="cd00565">
    <property type="entry name" value="Ubl_ThiS"/>
    <property type="match status" value="1"/>
</dbReference>
<dbReference type="Proteomes" id="UP000198924">
    <property type="component" value="Unassembled WGS sequence"/>
</dbReference>
<dbReference type="Pfam" id="PF02597">
    <property type="entry name" value="ThiS"/>
    <property type="match status" value="1"/>
</dbReference>
<dbReference type="InterPro" id="IPR016155">
    <property type="entry name" value="Mopterin_synth/thiamin_S_b"/>
</dbReference>
<organism evidence="1 2">
    <name type="scientific">Methylophaga sulfidovorans</name>
    <dbReference type="NCBI Taxonomy" id="45496"/>
    <lineage>
        <taxon>Bacteria</taxon>
        <taxon>Pseudomonadati</taxon>
        <taxon>Pseudomonadota</taxon>
        <taxon>Gammaproteobacteria</taxon>
        <taxon>Thiotrichales</taxon>
        <taxon>Piscirickettsiaceae</taxon>
        <taxon>Methylophaga</taxon>
    </lineage>
</organism>
<dbReference type="InterPro" id="IPR003749">
    <property type="entry name" value="ThiS/MoaD-like"/>
</dbReference>
<evidence type="ECO:0000313" key="2">
    <source>
        <dbReference type="Proteomes" id="UP000198924"/>
    </source>
</evidence>
<dbReference type="AlphaFoldDB" id="A0A1I3ZJM4"/>
<dbReference type="STRING" id="45496.SAMN04488079_11125"/>
<dbReference type="RefSeq" id="WP_245752900.1">
    <property type="nucleotide sequence ID" value="NZ_FOSH01000011.1"/>
</dbReference>
<accession>A0A1I3ZJM4</accession>
<dbReference type="PANTHER" id="PTHR34472:SF1">
    <property type="entry name" value="SULFUR CARRIER PROTEIN THIS"/>
    <property type="match status" value="1"/>
</dbReference>
<protein>
    <submittedName>
        <fullName evidence="1">Sulfur carrier protein ThiS</fullName>
    </submittedName>
</protein>
<dbReference type="SUPFAM" id="SSF54285">
    <property type="entry name" value="MoaD/ThiS"/>
    <property type="match status" value="1"/>
</dbReference>
<dbReference type="EMBL" id="FOSH01000011">
    <property type="protein sequence ID" value="SFK43891.1"/>
    <property type="molecule type" value="Genomic_DNA"/>
</dbReference>
<name>A0A1I3ZJM4_9GAMM</name>
<dbReference type="InterPro" id="IPR010035">
    <property type="entry name" value="Thi_S"/>
</dbReference>
<sequence length="71" mass="8027">MTSNLMLHIKLNGELTELGKEQTVSEFVNEQDFNGRFVIVINDELMPKSRWQDVVIHDGDRIDIVSPISGG</sequence>
<evidence type="ECO:0000313" key="1">
    <source>
        <dbReference type="EMBL" id="SFK43891.1"/>
    </source>
</evidence>
<reference evidence="2" key="1">
    <citation type="submission" date="2016-10" db="EMBL/GenBank/DDBJ databases">
        <authorList>
            <person name="Varghese N."/>
            <person name="Submissions S."/>
        </authorList>
    </citation>
    <scope>NUCLEOTIDE SEQUENCE [LARGE SCALE GENOMIC DNA]</scope>
    <source>
        <strain evidence="2">DSM 11578</strain>
    </source>
</reference>
<dbReference type="InterPro" id="IPR012675">
    <property type="entry name" value="Beta-grasp_dom_sf"/>
</dbReference>